<comment type="caution">
    <text evidence="1">The sequence shown here is derived from an EMBL/GenBank/DDBJ whole genome shotgun (WGS) entry which is preliminary data.</text>
</comment>
<reference evidence="1 2" key="1">
    <citation type="submission" date="2018-03" db="EMBL/GenBank/DDBJ databases">
        <title>Genomic Encyclopedia of Archaeal and Bacterial Type Strains, Phase II (KMG-II): from individual species to whole genera.</title>
        <authorList>
            <person name="Goeker M."/>
        </authorList>
    </citation>
    <scope>NUCLEOTIDE SEQUENCE [LARGE SCALE GENOMIC DNA]</scope>
    <source>
        <strain evidence="1 2">DSM 17586</strain>
    </source>
</reference>
<name>A0A2P8ETG1_9GAMM</name>
<evidence type="ECO:0000313" key="2">
    <source>
        <dbReference type="Proteomes" id="UP000242133"/>
    </source>
</evidence>
<dbReference type="AlphaFoldDB" id="A0A2P8ETG1"/>
<organism evidence="1 2">
    <name type="scientific">Marinobacterium halophilum</name>
    <dbReference type="NCBI Taxonomy" id="267374"/>
    <lineage>
        <taxon>Bacteria</taxon>
        <taxon>Pseudomonadati</taxon>
        <taxon>Pseudomonadota</taxon>
        <taxon>Gammaproteobacteria</taxon>
        <taxon>Oceanospirillales</taxon>
        <taxon>Oceanospirillaceae</taxon>
        <taxon>Marinobacterium</taxon>
    </lineage>
</organism>
<dbReference type="EMBL" id="PYGI01000016">
    <property type="protein sequence ID" value="PSL12761.1"/>
    <property type="molecule type" value="Genomic_DNA"/>
</dbReference>
<evidence type="ECO:0000313" key="1">
    <source>
        <dbReference type="EMBL" id="PSL12761.1"/>
    </source>
</evidence>
<keyword evidence="2" id="KW-1185">Reference proteome</keyword>
<accession>A0A2P8ETG1</accession>
<sequence>MSLCASRTDGVEPVIFALETLSAEKQPPAWISKILRLLQMNQSFGICPNVVIPFILR</sequence>
<proteinExistence type="predicted"/>
<gene>
    <name evidence="1" type="ORF">CLV44_116120</name>
</gene>
<dbReference type="Proteomes" id="UP000242133">
    <property type="component" value="Unassembled WGS sequence"/>
</dbReference>
<protein>
    <submittedName>
        <fullName evidence="1">Uncharacterized protein</fullName>
    </submittedName>
</protein>